<keyword evidence="3" id="KW-1185">Reference proteome</keyword>
<accession>A0A0J6VYI8</accession>
<feature type="region of interest" description="Disordered" evidence="1">
    <location>
        <begin position="166"/>
        <end position="202"/>
    </location>
</feature>
<dbReference type="PROSITE" id="PS51257">
    <property type="entry name" value="PROKAR_LIPOPROTEIN"/>
    <property type="match status" value="1"/>
</dbReference>
<proteinExistence type="predicted"/>
<sequence length="202" mass="21857">MRLLKFGIAAVVAASLGACVAHQIRDRDDFLAEGVRTYSGETRERVLQAARTVLQISDPDDFEFRDTLTGFTGLRRYVLYAVVAAAQGREKWEMQTESDGKALRAAISVSEAGVSTGGYSTTPYEGRMASIPLYRLFWDRVDYMLGRRPDWVSCEQAETALAASKTGSASLGGLCGPTSNGRNAPPPQPLPPLAKGGRQPRA</sequence>
<protein>
    <recommendedName>
        <fullName evidence="4">Lipoprotein</fullName>
    </recommendedName>
</protein>
<gene>
    <name evidence="2" type="ORF">VQ03_03320</name>
</gene>
<evidence type="ECO:0000313" key="2">
    <source>
        <dbReference type="EMBL" id="KMO44416.1"/>
    </source>
</evidence>
<name>A0A0J6VYI8_9HYPH</name>
<dbReference type="Proteomes" id="UP000036449">
    <property type="component" value="Unassembled WGS sequence"/>
</dbReference>
<dbReference type="PATRIC" id="fig|1187852.3.peg.2751"/>
<dbReference type="EMBL" id="LABZ01000020">
    <property type="protein sequence ID" value="KMO44416.1"/>
    <property type="molecule type" value="Genomic_DNA"/>
</dbReference>
<dbReference type="RefSeq" id="WP_048449427.1">
    <property type="nucleotide sequence ID" value="NZ_LABZ01000020.1"/>
</dbReference>
<evidence type="ECO:0008006" key="4">
    <source>
        <dbReference type="Google" id="ProtNLM"/>
    </source>
</evidence>
<comment type="caution">
    <text evidence="2">The sequence shown here is derived from an EMBL/GenBank/DDBJ whole genome shotgun (WGS) entry which is preliminary data.</text>
</comment>
<dbReference type="AlphaFoldDB" id="A0A0J6VYI8"/>
<dbReference type="OrthoDB" id="8449698at2"/>
<reference evidence="2 3" key="1">
    <citation type="submission" date="2015-03" db="EMBL/GenBank/DDBJ databases">
        <title>Genome sequencing of Methylobacterium tarhaniae DSM 25844.</title>
        <authorList>
            <person name="Chaudhry V."/>
            <person name="Patil P.B."/>
        </authorList>
    </citation>
    <scope>NUCLEOTIDE SEQUENCE [LARGE SCALE GENOMIC DNA]</scope>
    <source>
        <strain evidence="2 3">DSM 25844</strain>
    </source>
</reference>
<evidence type="ECO:0000313" key="3">
    <source>
        <dbReference type="Proteomes" id="UP000036449"/>
    </source>
</evidence>
<organism evidence="2 3">
    <name type="scientific">Methylobacterium tarhaniae</name>
    <dbReference type="NCBI Taxonomy" id="1187852"/>
    <lineage>
        <taxon>Bacteria</taxon>
        <taxon>Pseudomonadati</taxon>
        <taxon>Pseudomonadota</taxon>
        <taxon>Alphaproteobacteria</taxon>
        <taxon>Hyphomicrobiales</taxon>
        <taxon>Methylobacteriaceae</taxon>
        <taxon>Methylobacterium</taxon>
    </lineage>
</organism>
<evidence type="ECO:0000256" key="1">
    <source>
        <dbReference type="SAM" id="MobiDB-lite"/>
    </source>
</evidence>